<dbReference type="PANTHER" id="PTHR13794">
    <property type="entry name" value="ENOLASE SUPERFAMILY, MANDELATE RACEMASE"/>
    <property type="match status" value="1"/>
</dbReference>
<dbReference type="SFLD" id="SFLDF00111">
    <property type="entry name" value="L-fuconate_dehydratase"/>
    <property type="match status" value="1"/>
</dbReference>
<dbReference type="SMART" id="SM00922">
    <property type="entry name" value="MR_MLE"/>
    <property type="match status" value="1"/>
</dbReference>
<sequence>MGAKITSLNVFDVRFPTSTMLDGSDAMNADPDYSAGYLRIDTDQAGLSGHSLVFTIGRGNDVQIAAIKMLVERFAGMDIDDAFKNIGKITRELSSDSQIRWLGPDTGVFHMGIGAVLNALWDLFAKARNVPLWKLLADMSPEEIVAAIDFRYISDAITPAEALAILKKSEGAKAENEKILRAKGLPAYTTTPGWLGYSDEKMLDLTKQAMADGFTLIKYKCGKSKEDDRRRLTKVRELVGPDFSIAIDANQVWDVDTAIDWVNSLAEFKLRWIEEPTHPEDVLGHARIAREVAPTPVATGEMASNRMIFKQLLQSNAISVMQIDATRVAGVNENLANILMAAKFGIPVCPHAGGVGLCEMVQHMAMFDAVAVTGHHSKRIVEYVDHLHNHFVVPTNVVNGYYIAPTEPGAGAEMFQASIDEYLFPTGTYWKSAVKK</sequence>
<evidence type="ECO:0000259" key="5">
    <source>
        <dbReference type="SMART" id="SM00922"/>
    </source>
</evidence>
<evidence type="ECO:0000256" key="1">
    <source>
        <dbReference type="ARBA" id="ARBA00001946"/>
    </source>
</evidence>
<dbReference type="Gene3D" id="3.30.390.10">
    <property type="entry name" value="Enolase-like, N-terminal domain"/>
    <property type="match status" value="1"/>
</dbReference>
<dbReference type="GO" id="GO:0016052">
    <property type="term" value="P:carbohydrate catabolic process"/>
    <property type="evidence" value="ECO:0007669"/>
    <property type="project" value="InterPro"/>
</dbReference>
<dbReference type="Pfam" id="PF13378">
    <property type="entry name" value="MR_MLE_C"/>
    <property type="match status" value="1"/>
</dbReference>
<dbReference type="EMBL" id="CAFABD010000009">
    <property type="protein sequence ID" value="CAB4817117.1"/>
    <property type="molecule type" value="Genomic_DNA"/>
</dbReference>
<organism evidence="6">
    <name type="scientific">freshwater metagenome</name>
    <dbReference type="NCBI Taxonomy" id="449393"/>
    <lineage>
        <taxon>unclassified sequences</taxon>
        <taxon>metagenomes</taxon>
        <taxon>ecological metagenomes</taxon>
    </lineage>
</organism>
<keyword evidence="2" id="KW-0479">Metal-binding</keyword>
<dbReference type="GO" id="GO:0000287">
    <property type="term" value="F:magnesium ion binding"/>
    <property type="evidence" value="ECO:0007669"/>
    <property type="project" value="TreeGrafter"/>
</dbReference>
<evidence type="ECO:0000256" key="3">
    <source>
        <dbReference type="ARBA" id="ARBA00022842"/>
    </source>
</evidence>
<dbReference type="InterPro" id="IPR046945">
    <property type="entry name" value="RHMD-like"/>
</dbReference>
<keyword evidence="3" id="KW-0460">Magnesium</keyword>
<proteinExistence type="predicted"/>
<protein>
    <submittedName>
        <fullName evidence="6">Unannotated protein</fullName>
    </submittedName>
</protein>
<evidence type="ECO:0000313" key="9">
    <source>
        <dbReference type="EMBL" id="CAB5113136.1"/>
    </source>
</evidence>
<evidence type="ECO:0000256" key="4">
    <source>
        <dbReference type="ARBA" id="ARBA00023239"/>
    </source>
</evidence>
<dbReference type="GO" id="GO:0050023">
    <property type="term" value="F:L-fuconate dehydratase activity"/>
    <property type="evidence" value="ECO:0007669"/>
    <property type="project" value="InterPro"/>
</dbReference>
<dbReference type="Gene3D" id="3.20.20.120">
    <property type="entry name" value="Enolase-like C-terminal domain"/>
    <property type="match status" value="1"/>
</dbReference>
<gene>
    <name evidence="6" type="ORF">UFOPK2329_00218</name>
    <name evidence="7" type="ORF">UFOPK3166_00131</name>
    <name evidence="8" type="ORF">UFOPK4035_00379</name>
    <name evidence="9" type="ORF">UFOPK4424_00277</name>
</gene>
<dbReference type="InterPro" id="IPR018110">
    <property type="entry name" value="Mandel_Rmase/mucon_lact_enz_CS"/>
</dbReference>
<evidence type="ECO:0000313" key="8">
    <source>
        <dbReference type="EMBL" id="CAB4994287.1"/>
    </source>
</evidence>
<keyword evidence="4" id="KW-0456">Lyase</keyword>
<dbReference type="InterPro" id="IPR029017">
    <property type="entry name" value="Enolase-like_N"/>
</dbReference>
<dbReference type="EMBL" id="CAFBRW010000034">
    <property type="protein sequence ID" value="CAB5113136.1"/>
    <property type="molecule type" value="Genomic_DNA"/>
</dbReference>
<evidence type="ECO:0000313" key="6">
    <source>
        <dbReference type="EMBL" id="CAB4665846.1"/>
    </source>
</evidence>
<evidence type="ECO:0000313" key="7">
    <source>
        <dbReference type="EMBL" id="CAB4817117.1"/>
    </source>
</evidence>
<dbReference type="PROSITE" id="PS00909">
    <property type="entry name" value="MR_MLE_2"/>
    <property type="match status" value="1"/>
</dbReference>
<dbReference type="SUPFAM" id="SSF54826">
    <property type="entry name" value="Enolase N-terminal domain-like"/>
    <property type="match status" value="1"/>
</dbReference>
<dbReference type="SFLD" id="SFLDS00001">
    <property type="entry name" value="Enolase"/>
    <property type="match status" value="1"/>
</dbReference>
<dbReference type="GO" id="GO:0009063">
    <property type="term" value="P:amino acid catabolic process"/>
    <property type="evidence" value="ECO:0007669"/>
    <property type="project" value="InterPro"/>
</dbReference>
<name>A0A6J6LVT5_9ZZZZ</name>
<dbReference type="InterPro" id="IPR034610">
    <property type="entry name" value="L-fuconate_dehydratase"/>
</dbReference>
<comment type="cofactor">
    <cofactor evidence="1">
        <name>Mg(2+)</name>
        <dbReference type="ChEBI" id="CHEBI:18420"/>
    </cofactor>
</comment>
<dbReference type="PANTHER" id="PTHR13794:SF58">
    <property type="entry name" value="MITOCHONDRIAL ENOLASE SUPERFAMILY MEMBER 1"/>
    <property type="match status" value="1"/>
</dbReference>
<accession>A0A6J6LVT5</accession>
<evidence type="ECO:0000256" key="2">
    <source>
        <dbReference type="ARBA" id="ARBA00022723"/>
    </source>
</evidence>
<dbReference type="AlphaFoldDB" id="A0A6J6LVT5"/>
<dbReference type="SUPFAM" id="SSF51604">
    <property type="entry name" value="Enolase C-terminal domain-like"/>
    <property type="match status" value="1"/>
</dbReference>
<dbReference type="InterPro" id="IPR029065">
    <property type="entry name" value="Enolase_C-like"/>
</dbReference>
<dbReference type="InterPro" id="IPR013342">
    <property type="entry name" value="Mandelate_racemase_C"/>
</dbReference>
<dbReference type="EMBL" id="CAEZWZ010000016">
    <property type="protein sequence ID" value="CAB4665846.1"/>
    <property type="molecule type" value="Genomic_DNA"/>
</dbReference>
<reference evidence="6" key="1">
    <citation type="submission" date="2020-05" db="EMBL/GenBank/DDBJ databases">
        <authorList>
            <person name="Chiriac C."/>
            <person name="Salcher M."/>
            <person name="Ghai R."/>
            <person name="Kavagutti S V."/>
        </authorList>
    </citation>
    <scope>NUCLEOTIDE SEQUENCE</scope>
</reference>
<feature type="domain" description="Mandelate racemase/muconate lactonizing enzyme C-terminal" evidence="5">
    <location>
        <begin position="199"/>
        <end position="295"/>
    </location>
</feature>
<dbReference type="SFLD" id="SFLDG00179">
    <property type="entry name" value="mandelate_racemase"/>
    <property type="match status" value="1"/>
</dbReference>
<dbReference type="EMBL" id="CAFBOX010000043">
    <property type="protein sequence ID" value="CAB4994287.1"/>
    <property type="molecule type" value="Genomic_DNA"/>
</dbReference>
<dbReference type="InterPro" id="IPR036849">
    <property type="entry name" value="Enolase-like_C_sf"/>
</dbReference>